<comment type="similarity">
    <text evidence="2">Belongs to the ABC transporter superfamily.</text>
</comment>
<dbReference type="InterPro" id="IPR003439">
    <property type="entry name" value="ABC_transporter-like_ATP-bd"/>
</dbReference>
<dbReference type="PANTHER" id="PTHR43297">
    <property type="entry name" value="OLIGOPEPTIDE TRANSPORT ATP-BINDING PROTEIN APPD"/>
    <property type="match status" value="1"/>
</dbReference>
<evidence type="ECO:0000313" key="9">
    <source>
        <dbReference type="EMBL" id="TMI86577.1"/>
    </source>
</evidence>
<evidence type="ECO:0000259" key="8">
    <source>
        <dbReference type="PROSITE" id="PS50893"/>
    </source>
</evidence>
<keyword evidence="4" id="KW-1003">Cell membrane</keyword>
<dbReference type="GO" id="GO:0015833">
    <property type="term" value="P:peptide transport"/>
    <property type="evidence" value="ECO:0007669"/>
    <property type="project" value="InterPro"/>
</dbReference>
<dbReference type="PROSITE" id="PS00211">
    <property type="entry name" value="ABC_TRANSPORTER_1"/>
    <property type="match status" value="1"/>
</dbReference>
<evidence type="ECO:0000256" key="1">
    <source>
        <dbReference type="ARBA" id="ARBA00004202"/>
    </source>
</evidence>
<dbReference type="PANTHER" id="PTHR43297:SF2">
    <property type="entry name" value="DIPEPTIDE TRANSPORT ATP-BINDING PROTEIN DPPD"/>
    <property type="match status" value="1"/>
</dbReference>
<dbReference type="SMART" id="SM00382">
    <property type="entry name" value="AAA"/>
    <property type="match status" value="1"/>
</dbReference>
<evidence type="ECO:0000256" key="4">
    <source>
        <dbReference type="ARBA" id="ARBA00022475"/>
    </source>
</evidence>
<dbReference type="AlphaFoldDB" id="A0A537JSR7"/>
<evidence type="ECO:0000313" key="10">
    <source>
        <dbReference type="Proteomes" id="UP000318509"/>
    </source>
</evidence>
<dbReference type="Pfam" id="PF00005">
    <property type="entry name" value="ABC_tran"/>
    <property type="match status" value="1"/>
</dbReference>
<keyword evidence="7" id="KW-0472">Membrane</keyword>
<evidence type="ECO:0000256" key="7">
    <source>
        <dbReference type="ARBA" id="ARBA00023136"/>
    </source>
</evidence>
<dbReference type="InterPro" id="IPR003593">
    <property type="entry name" value="AAA+_ATPase"/>
</dbReference>
<evidence type="ECO:0000256" key="6">
    <source>
        <dbReference type="ARBA" id="ARBA00022840"/>
    </source>
</evidence>
<dbReference type="GO" id="GO:0016887">
    <property type="term" value="F:ATP hydrolysis activity"/>
    <property type="evidence" value="ECO:0007669"/>
    <property type="project" value="InterPro"/>
</dbReference>
<organism evidence="9 10">
    <name type="scientific">Candidatus Segetimicrobium genomatis</name>
    <dbReference type="NCBI Taxonomy" id="2569760"/>
    <lineage>
        <taxon>Bacteria</taxon>
        <taxon>Bacillati</taxon>
        <taxon>Candidatus Sysuimicrobiota</taxon>
        <taxon>Candidatus Sysuimicrobiia</taxon>
        <taxon>Candidatus Sysuimicrobiales</taxon>
        <taxon>Candidatus Segetimicrobiaceae</taxon>
        <taxon>Candidatus Segetimicrobium</taxon>
    </lineage>
</organism>
<reference evidence="9 10" key="1">
    <citation type="journal article" date="2019" name="Nat. Microbiol.">
        <title>Mediterranean grassland soil C-N compound turnover is dependent on rainfall and depth, and is mediated by genomically divergent microorganisms.</title>
        <authorList>
            <person name="Diamond S."/>
            <person name="Andeer P.F."/>
            <person name="Li Z."/>
            <person name="Crits-Christoph A."/>
            <person name="Burstein D."/>
            <person name="Anantharaman K."/>
            <person name="Lane K.R."/>
            <person name="Thomas B.C."/>
            <person name="Pan C."/>
            <person name="Northen T.R."/>
            <person name="Banfield J.F."/>
        </authorList>
    </citation>
    <scope>NUCLEOTIDE SEQUENCE [LARGE SCALE GENOMIC DNA]</scope>
    <source>
        <strain evidence="9">NP_3</strain>
    </source>
</reference>
<dbReference type="FunFam" id="3.40.50.300:FF:000016">
    <property type="entry name" value="Oligopeptide ABC transporter ATP-binding component"/>
    <property type="match status" value="1"/>
</dbReference>
<protein>
    <submittedName>
        <fullName evidence="9">ABC transporter ATP-binding protein</fullName>
    </submittedName>
</protein>
<dbReference type="Gene3D" id="3.40.50.300">
    <property type="entry name" value="P-loop containing nucleotide triphosphate hydrolases"/>
    <property type="match status" value="1"/>
</dbReference>
<dbReference type="GO" id="GO:0005524">
    <property type="term" value="F:ATP binding"/>
    <property type="evidence" value="ECO:0007669"/>
    <property type="project" value="UniProtKB-KW"/>
</dbReference>
<gene>
    <name evidence="9" type="ORF">E6H00_17945</name>
</gene>
<keyword evidence="5" id="KW-0547">Nucleotide-binding</keyword>
<feature type="domain" description="ABC transporter" evidence="8">
    <location>
        <begin position="2"/>
        <end position="250"/>
    </location>
</feature>
<accession>A0A537JSR7</accession>
<dbReference type="InterPro" id="IPR027417">
    <property type="entry name" value="P-loop_NTPase"/>
</dbReference>
<dbReference type="SUPFAM" id="SSF52540">
    <property type="entry name" value="P-loop containing nucleoside triphosphate hydrolases"/>
    <property type="match status" value="1"/>
</dbReference>
<dbReference type="Proteomes" id="UP000318509">
    <property type="component" value="Unassembled WGS sequence"/>
</dbReference>
<dbReference type="InterPro" id="IPR017871">
    <property type="entry name" value="ABC_transporter-like_CS"/>
</dbReference>
<keyword evidence="3" id="KW-0813">Transport</keyword>
<dbReference type="PROSITE" id="PS50893">
    <property type="entry name" value="ABC_TRANSPORTER_2"/>
    <property type="match status" value="1"/>
</dbReference>
<comment type="caution">
    <text evidence="9">The sequence shown here is derived from an EMBL/GenBank/DDBJ whole genome shotgun (WGS) entry which is preliminary data.</text>
</comment>
<evidence type="ECO:0000256" key="3">
    <source>
        <dbReference type="ARBA" id="ARBA00022448"/>
    </source>
</evidence>
<dbReference type="InterPro" id="IPR013563">
    <property type="entry name" value="Oligopep_ABC_C"/>
</dbReference>
<dbReference type="InterPro" id="IPR050388">
    <property type="entry name" value="ABC_Ni/Peptide_Import"/>
</dbReference>
<comment type="subcellular location">
    <subcellularLocation>
        <location evidence="1">Cell membrane</location>
        <topology evidence="1">Peripheral membrane protein</topology>
    </subcellularLocation>
</comment>
<dbReference type="Pfam" id="PF08352">
    <property type="entry name" value="oligo_HPY"/>
    <property type="match status" value="1"/>
</dbReference>
<dbReference type="NCBIfam" id="TIGR01727">
    <property type="entry name" value="oligo_HPY"/>
    <property type="match status" value="1"/>
</dbReference>
<proteinExistence type="inferred from homology"/>
<keyword evidence="6 9" id="KW-0067">ATP-binding</keyword>
<sequence length="335" mass="36763">MLALEDLRVEYRTARGTSAAVDGVTLEVREGEVLGLVGESGCGKTTLGRAIIRVLPRNARIAGGRIVFDGVDLAALPEAEMNRYRWRSIAMVPQAAMDSLDPVYRLGDQFNEVLMVTGALSRTDARRRSLDLCDLVGLDRRRLGSYPHELSGGMKQRAAIALALALRPRLLLADEPVTALDVVVQHRILKRLRALAAELSLSVILVTHDISVVAQTCDRMAVMYAGKIAEAGPTPDVFARPRHPYTMGLENSFPNLLRPQETLIPIEGVPPDLLHPPPGCRFAPRCPFAIDRCLGESPALRELEPGRWAACHRAEEAGALRIQSQEAERWRVPVP</sequence>
<name>A0A537JSR7_9BACT</name>
<dbReference type="CDD" id="cd03257">
    <property type="entry name" value="ABC_NikE_OppD_transporters"/>
    <property type="match status" value="1"/>
</dbReference>
<evidence type="ECO:0000256" key="5">
    <source>
        <dbReference type="ARBA" id="ARBA00022741"/>
    </source>
</evidence>
<dbReference type="EMBL" id="VBAK01000196">
    <property type="protein sequence ID" value="TMI86577.1"/>
    <property type="molecule type" value="Genomic_DNA"/>
</dbReference>
<evidence type="ECO:0000256" key="2">
    <source>
        <dbReference type="ARBA" id="ARBA00005417"/>
    </source>
</evidence>
<dbReference type="GO" id="GO:0005886">
    <property type="term" value="C:plasma membrane"/>
    <property type="evidence" value="ECO:0007669"/>
    <property type="project" value="UniProtKB-SubCell"/>
</dbReference>